<protein>
    <submittedName>
        <fullName evidence="2">Uncharacterized protein</fullName>
    </submittedName>
</protein>
<reference evidence="2" key="1">
    <citation type="submission" date="2020-03" db="EMBL/GenBank/DDBJ databases">
        <authorList>
            <person name="Weist P."/>
        </authorList>
    </citation>
    <scope>NUCLEOTIDE SEQUENCE</scope>
</reference>
<dbReference type="Proteomes" id="UP001153269">
    <property type="component" value="Unassembled WGS sequence"/>
</dbReference>
<feature type="region of interest" description="Disordered" evidence="1">
    <location>
        <begin position="26"/>
        <end position="50"/>
    </location>
</feature>
<dbReference type="AlphaFoldDB" id="A0A9N7YI41"/>
<name>A0A9N7YI41_PLEPL</name>
<organism evidence="2 3">
    <name type="scientific">Pleuronectes platessa</name>
    <name type="common">European plaice</name>
    <dbReference type="NCBI Taxonomy" id="8262"/>
    <lineage>
        <taxon>Eukaryota</taxon>
        <taxon>Metazoa</taxon>
        <taxon>Chordata</taxon>
        <taxon>Craniata</taxon>
        <taxon>Vertebrata</taxon>
        <taxon>Euteleostomi</taxon>
        <taxon>Actinopterygii</taxon>
        <taxon>Neopterygii</taxon>
        <taxon>Teleostei</taxon>
        <taxon>Neoteleostei</taxon>
        <taxon>Acanthomorphata</taxon>
        <taxon>Carangaria</taxon>
        <taxon>Pleuronectiformes</taxon>
        <taxon>Pleuronectoidei</taxon>
        <taxon>Pleuronectidae</taxon>
        <taxon>Pleuronectes</taxon>
    </lineage>
</organism>
<sequence length="117" mass="13395">MKRRQRMMKVVSTRRRNLQLTTCIDASGRKLRKTPTPPMPSYTPPLPSYTPPLPSYTPPMPSYTPPTHSKPEPCVFRDPLPTSFSVFIFMQSLTTGKSFAYYFKLLDLNAAHPCLWS</sequence>
<gene>
    <name evidence="2" type="ORF">PLEPLA_LOCUS14419</name>
</gene>
<feature type="compositionally biased region" description="Pro residues" evidence="1">
    <location>
        <begin position="35"/>
        <end position="50"/>
    </location>
</feature>
<comment type="caution">
    <text evidence="2">The sequence shown here is derived from an EMBL/GenBank/DDBJ whole genome shotgun (WGS) entry which is preliminary data.</text>
</comment>
<evidence type="ECO:0000313" key="2">
    <source>
        <dbReference type="EMBL" id="CAB1426483.1"/>
    </source>
</evidence>
<proteinExistence type="predicted"/>
<accession>A0A9N7YI41</accession>
<dbReference type="EMBL" id="CADEAL010000890">
    <property type="protein sequence ID" value="CAB1426483.1"/>
    <property type="molecule type" value="Genomic_DNA"/>
</dbReference>
<keyword evidence="3" id="KW-1185">Reference proteome</keyword>
<evidence type="ECO:0000313" key="3">
    <source>
        <dbReference type="Proteomes" id="UP001153269"/>
    </source>
</evidence>
<evidence type="ECO:0000256" key="1">
    <source>
        <dbReference type="SAM" id="MobiDB-lite"/>
    </source>
</evidence>